<keyword evidence="1" id="KW-0479">Metal-binding</keyword>
<organism evidence="7 8">
    <name type="scientific">Rhizopus stolonifer</name>
    <name type="common">Rhizopus nigricans</name>
    <dbReference type="NCBI Taxonomy" id="4846"/>
    <lineage>
        <taxon>Eukaryota</taxon>
        <taxon>Fungi</taxon>
        <taxon>Fungi incertae sedis</taxon>
        <taxon>Mucoromycota</taxon>
        <taxon>Mucoromycotina</taxon>
        <taxon>Mucoromycetes</taxon>
        <taxon>Mucorales</taxon>
        <taxon>Mucorineae</taxon>
        <taxon>Rhizopodaceae</taxon>
        <taxon>Rhizopus</taxon>
    </lineage>
</organism>
<evidence type="ECO:0000256" key="1">
    <source>
        <dbReference type="ARBA" id="ARBA00022723"/>
    </source>
</evidence>
<comment type="caution">
    <text evidence="7">The sequence shown here is derived from an EMBL/GenBank/DDBJ whole genome shotgun (WGS) entry which is preliminary data.</text>
</comment>
<name>A0A367KPU8_RHIST</name>
<accession>A0A367KPU8</accession>
<dbReference type="PROSITE" id="PS01360">
    <property type="entry name" value="ZF_MYND_1"/>
    <property type="match status" value="1"/>
</dbReference>
<keyword evidence="3" id="KW-0862">Zinc</keyword>
<dbReference type="PROSITE" id="PS50865">
    <property type="entry name" value="ZF_MYND_2"/>
    <property type="match status" value="1"/>
</dbReference>
<evidence type="ECO:0000259" key="6">
    <source>
        <dbReference type="PROSITE" id="PS50865"/>
    </source>
</evidence>
<keyword evidence="8" id="KW-1185">Reference proteome</keyword>
<dbReference type="GO" id="GO:0008270">
    <property type="term" value="F:zinc ion binding"/>
    <property type="evidence" value="ECO:0007669"/>
    <property type="project" value="UniProtKB-KW"/>
</dbReference>
<gene>
    <name evidence="7" type="ORF">CU098_006144</name>
</gene>
<reference evidence="7 8" key="1">
    <citation type="journal article" date="2018" name="G3 (Bethesda)">
        <title>Phylogenetic and Phylogenomic Definition of Rhizopus Species.</title>
        <authorList>
            <person name="Gryganskyi A.P."/>
            <person name="Golan J."/>
            <person name="Dolatabadi S."/>
            <person name="Mondo S."/>
            <person name="Robb S."/>
            <person name="Idnurm A."/>
            <person name="Muszewska A."/>
            <person name="Steczkiewicz K."/>
            <person name="Masonjones S."/>
            <person name="Liao H.L."/>
            <person name="Gajdeczka M.T."/>
            <person name="Anike F."/>
            <person name="Vuek A."/>
            <person name="Anishchenko I.M."/>
            <person name="Voigt K."/>
            <person name="de Hoog G.S."/>
            <person name="Smith M.E."/>
            <person name="Heitman J."/>
            <person name="Vilgalys R."/>
            <person name="Stajich J.E."/>
        </authorList>
    </citation>
    <scope>NUCLEOTIDE SEQUENCE [LARGE SCALE GENOMIC DNA]</scope>
    <source>
        <strain evidence="7 8">LSU 92-RS-03</strain>
    </source>
</reference>
<dbReference type="Proteomes" id="UP000253551">
    <property type="component" value="Unassembled WGS sequence"/>
</dbReference>
<feature type="domain" description="MYND-type" evidence="6">
    <location>
        <begin position="252"/>
        <end position="290"/>
    </location>
</feature>
<evidence type="ECO:0000313" key="8">
    <source>
        <dbReference type="Proteomes" id="UP000253551"/>
    </source>
</evidence>
<proteinExistence type="predicted"/>
<evidence type="ECO:0000256" key="4">
    <source>
        <dbReference type="PROSITE-ProRule" id="PRU00134"/>
    </source>
</evidence>
<keyword evidence="2 4" id="KW-0863">Zinc-finger</keyword>
<sequence>MFSSKINNVSAYESKLSREPSYFSTNHYRKLNCEYSIKDLVQLAFQVNTKHDSNGCYQCSTVCGYYMTALKQAREKEPVVCNQDLFELVSGMVQLTLSHRETSKYQILPWFDMMTLELWDLAKQLKEESMESDLYIPITGNSLDSQSEEEEEEEGQEEDYKRAIRISIYHCRALVCEQHKDVEQAIVYYRKCASVRPTECEPTLQQQAKASMQRLISSLGRPISTLKHRSTSFSAYSCDSSSSSSTVSLLSCSHCGLEKPKMPVCAKCRIQTYCSVKCIKSHQSVHQLTCSKP</sequence>
<dbReference type="OrthoDB" id="2271790at2759"/>
<feature type="region of interest" description="Disordered" evidence="5">
    <location>
        <begin position="140"/>
        <end position="159"/>
    </location>
</feature>
<evidence type="ECO:0000313" key="7">
    <source>
        <dbReference type="EMBL" id="RCI03882.1"/>
    </source>
</evidence>
<dbReference type="Pfam" id="PF01753">
    <property type="entry name" value="zf-MYND"/>
    <property type="match status" value="1"/>
</dbReference>
<protein>
    <recommendedName>
        <fullName evidence="6">MYND-type domain-containing protein</fullName>
    </recommendedName>
</protein>
<dbReference type="SUPFAM" id="SSF144232">
    <property type="entry name" value="HIT/MYND zinc finger-like"/>
    <property type="match status" value="1"/>
</dbReference>
<evidence type="ECO:0000256" key="5">
    <source>
        <dbReference type="SAM" id="MobiDB-lite"/>
    </source>
</evidence>
<dbReference type="AlphaFoldDB" id="A0A367KPU8"/>
<dbReference type="InterPro" id="IPR002893">
    <property type="entry name" value="Znf_MYND"/>
</dbReference>
<dbReference type="Gene3D" id="6.10.140.2220">
    <property type="match status" value="1"/>
</dbReference>
<feature type="compositionally biased region" description="Acidic residues" evidence="5">
    <location>
        <begin position="146"/>
        <end position="157"/>
    </location>
</feature>
<evidence type="ECO:0000256" key="2">
    <source>
        <dbReference type="ARBA" id="ARBA00022771"/>
    </source>
</evidence>
<dbReference type="EMBL" id="PJQM01000861">
    <property type="protein sequence ID" value="RCI03882.1"/>
    <property type="molecule type" value="Genomic_DNA"/>
</dbReference>
<evidence type="ECO:0000256" key="3">
    <source>
        <dbReference type="ARBA" id="ARBA00022833"/>
    </source>
</evidence>